<dbReference type="PANTHER" id="PTHR43201:SF8">
    <property type="entry name" value="ACYL-COA SYNTHETASE FAMILY MEMBER 3"/>
    <property type="match status" value="1"/>
</dbReference>
<name>A0A2V2YY25_9BACL</name>
<feature type="domain" description="AMP-dependent synthetase/ligase" evidence="2">
    <location>
        <begin position="9"/>
        <end position="319"/>
    </location>
</feature>
<dbReference type="InterPro" id="IPR020845">
    <property type="entry name" value="AMP-binding_CS"/>
</dbReference>
<dbReference type="Pfam" id="PF13193">
    <property type="entry name" value="AMP-binding_C"/>
    <property type="match status" value="1"/>
</dbReference>
<dbReference type="Gene3D" id="3.30.300.30">
    <property type="match status" value="1"/>
</dbReference>
<comment type="caution">
    <text evidence="4">The sequence shown here is derived from an EMBL/GenBank/DDBJ whole genome shotgun (WGS) entry which is preliminary data.</text>
</comment>
<reference evidence="4 5" key="1">
    <citation type="submission" date="2018-05" db="EMBL/GenBank/DDBJ databases">
        <title>Genomic Encyclopedia of Type Strains, Phase III (KMG-III): the genomes of soil and plant-associated and newly described type strains.</title>
        <authorList>
            <person name="Whitman W."/>
        </authorList>
    </citation>
    <scope>NUCLEOTIDE SEQUENCE [LARGE SCALE GENOMIC DNA]</scope>
    <source>
        <strain evidence="4 5">CECT 5696</strain>
    </source>
</reference>
<comment type="similarity">
    <text evidence="1">Belongs to the ATP-dependent AMP-binding enzyme family.</text>
</comment>
<dbReference type="AlphaFoldDB" id="A0A2V2YY25"/>
<gene>
    <name evidence="4" type="ORF">DFQ01_103447</name>
</gene>
<sequence>MRIHEGAFERVALRCGSEQRTYRQLIDVVKSKVNELDRLACIRKRVVVDLPDSFTMLEWVYALWQRENSLLLLDPRLTAAEKADRERMFRPEAGVSVQNGVASAAFGVFSPQVDAELALYHVEEQISQTESPEQDALIQFSSGSSGIPKMIVRSKHSILAELEDYATEPYSPGTDSMVLCLVPLCHSFGLLSSAIHTLSHGGTLVFPEMLKPGIIMQTIVEQQITHVYGVAFHYQLLANEWDKQLETEHRWHPELRLLCSGGPFPETLLQTMLSRGLPVGQQYGMSEVGYIAVQWSGLPIGSVGSIAKRLQAEVTDEGELVLALNQSPYRFEQAQWVPHSGTDREAYAGGRLFTQDLVSLDELGRLYIGKRKNDQVSIGGLKVAISEIEQVLRTHPQIVDACVVSYEQPSSGTVLEAFVVSHEAAELAESIIKEWLSDRLARYKIPRRIRFINEIPVSPAGKIIRGVLLKEYCHEPAAAN</sequence>
<dbReference type="SUPFAM" id="SSF56801">
    <property type="entry name" value="Acetyl-CoA synthetase-like"/>
    <property type="match status" value="1"/>
</dbReference>
<proteinExistence type="inferred from homology"/>
<dbReference type="Pfam" id="PF00501">
    <property type="entry name" value="AMP-binding"/>
    <property type="match status" value="1"/>
</dbReference>
<evidence type="ECO:0000313" key="5">
    <source>
        <dbReference type="Proteomes" id="UP000246635"/>
    </source>
</evidence>
<dbReference type="InterPro" id="IPR025110">
    <property type="entry name" value="AMP-bd_C"/>
</dbReference>
<organism evidence="4 5">
    <name type="scientific">Paenibacillus cellulosilyticus</name>
    <dbReference type="NCBI Taxonomy" id="375489"/>
    <lineage>
        <taxon>Bacteria</taxon>
        <taxon>Bacillati</taxon>
        <taxon>Bacillota</taxon>
        <taxon>Bacilli</taxon>
        <taxon>Bacillales</taxon>
        <taxon>Paenibacillaceae</taxon>
        <taxon>Paenibacillus</taxon>
    </lineage>
</organism>
<dbReference type="PANTHER" id="PTHR43201">
    <property type="entry name" value="ACYL-COA SYNTHETASE"/>
    <property type="match status" value="1"/>
</dbReference>
<evidence type="ECO:0000259" key="2">
    <source>
        <dbReference type="Pfam" id="PF00501"/>
    </source>
</evidence>
<dbReference type="GO" id="GO:0006631">
    <property type="term" value="P:fatty acid metabolic process"/>
    <property type="evidence" value="ECO:0007669"/>
    <property type="project" value="TreeGrafter"/>
</dbReference>
<keyword evidence="4" id="KW-0436">Ligase</keyword>
<dbReference type="Proteomes" id="UP000246635">
    <property type="component" value="Unassembled WGS sequence"/>
</dbReference>
<protein>
    <submittedName>
        <fullName evidence="4">Acyl-CoA synthetase (AMP-forming)/AMP-acid ligase II</fullName>
    </submittedName>
</protein>
<evidence type="ECO:0000313" key="4">
    <source>
        <dbReference type="EMBL" id="PWW06543.1"/>
    </source>
</evidence>
<dbReference type="OrthoDB" id="9778383at2"/>
<dbReference type="GO" id="GO:0031956">
    <property type="term" value="F:medium-chain fatty acid-CoA ligase activity"/>
    <property type="evidence" value="ECO:0007669"/>
    <property type="project" value="TreeGrafter"/>
</dbReference>
<dbReference type="EMBL" id="QGTQ01000003">
    <property type="protein sequence ID" value="PWW06543.1"/>
    <property type="molecule type" value="Genomic_DNA"/>
</dbReference>
<dbReference type="InterPro" id="IPR045851">
    <property type="entry name" value="AMP-bd_C_sf"/>
</dbReference>
<dbReference type="CDD" id="cd04433">
    <property type="entry name" value="AFD_class_I"/>
    <property type="match status" value="1"/>
</dbReference>
<dbReference type="InterPro" id="IPR000873">
    <property type="entry name" value="AMP-dep_synth/lig_dom"/>
</dbReference>
<dbReference type="InterPro" id="IPR042099">
    <property type="entry name" value="ANL_N_sf"/>
</dbReference>
<dbReference type="Gene3D" id="3.40.50.12780">
    <property type="entry name" value="N-terminal domain of ligase-like"/>
    <property type="match status" value="1"/>
</dbReference>
<feature type="domain" description="AMP-binding enzyme C-terminal" evidence="3">
    <location>
        <begin position="387"/>
        <end position="462"/>
    </location>
</feature>
<accession>A0A2V2YY25</accession>
<keyword evidence="5" id="KW-1185">Reference proteome</keyword>
<dbReference type="RefSeq" id="WP_110043208.1">
    <property type="nucleotide sequence ID" value="NZ_CP054612.1"/>
</dbReference>
<evidence type="ECO:0000259" key="3">
    <source>
        <dbReference type="Pfam" id="PF13193"/>
    </source>
</evidence>
<evidence type="ECO:0000256" key="1">
    <source>
        <dbReference type="ARBA" id="ARBA00006432"/>
    </source>
</evidence>
<dbReference type="PROSITE" id="PS00455">
    <property type="entry name" value="AMP_BINDING"/>
    <property type="match status" value="1"/>
</dbReference>